<gene>
    <name evidence="3" type="ORF">ADS79_07545</name>
    <name evidence="2" type="ORF">BRE01_48620</name>
</gene>
<dbReference type="RefSeq" id="WP_049737788.1">
    <property type="nucleotide sequence ID" value="NZ_BJON01000019.1"/>
</dbReference>
<accession>A0A0K9YYK8</accession>
<sequence>MNTFFIQTGVIPSPKDDRDYNIKKLTNATITTFPTSFRIPYNGTIKNQMDIGSCAGHSLAYCREIVEAKQSGVFKEFSPGFIYGNRLPSDYQGTGMHLREALNQLVKVGVVLQTDFPYNIEYPAIRSKFSGKEQLLADKAAPYRISAYARLTTVDEIRLALMTLGPVTFGMKVYSEYEKPLGLNNNIATPPKRDAWITGEHQMTIVGWREDNTFIILNSYGRGSYDNGYLYIPFEIMVNPNYGAFEIWSITDQILPDKSKYFGTGSTGEPTILVFAPTGGEVMIFISSLDEMLQKGYKLPTDVTTTDVNRLKAIKEGVDKDGDKTVKCYTPDLKIAWLKEKELSYWLTKGYKRA</sequence>
<organism evidence="3 4">
    <name type="scientific">Brevibacillus reuszeri</name>
    <dbReference type="NCBI Taxonomy" id="54915"/>
    <lineage>
        <taxon>Bacteria</taxon>
        <taxon>Bacillati</taxon>
        <taxon>Bacillota</taxon>
        <taxon>Bacilli</taxon>
        <taxon>Bacillales</taxon>
        <taxon>Paenibacillaceae</taxon>
        <taxon>Brevibacillus</taxon>
    </lineage>
</organism>
<dbReference type="AlphaFoldDB" id="A0A0K9YYK8"/>
<dbReference type="GO" id="GO:0006508">
    <property type="term" value="P:proteolysis"/>
    <property type="evidence" value="ECO:0007669"/>
    <property type="project" value="InterPro"/>
</dbReference>
<proteinExistence type="predicted"/>
<dbReference type="EMBL" id="LGIQ01000005">
    <property type="protein sequence ID" value="KNB73779.1"/>
    <property type="molecule type" value="Genomic_DNA"/>
</dbReference>
<evidence type="ECO:0000313" key="5">
    <source>
        <dbReference type="Proteomes" id="UP000319578"/>
    </source>
</evidence>
<dbReference type="CDD" id="cd02619">
    <property type="entry name" value="Peptidase_C1"/>
    <property type="match status" value="1"/>
</dbReference>
<dbReference type="Gene3D" id="3.90.70.10">
    <property type="entry name" value="Cysteine proteinases"/>
    <property type="match status" value="1"/>
</dbReference>
<feature type="domain" description="Peptidase C1A papain C-terminal" evidence="1">
    <location>
        <begin position="44"/>
        <end position="232"/>
    </location>
</feature>
<dbReference type="EMBL" id="BJON01000019">
    <property type="protein sequence ID" value="GED71160.1"/>
    <property type="molecule type" value="Genomic_DNA"/>
</dbReference>
<dbReference type="GO" id="GO:0008234">
    <property type="term" value="F:cysteine-type peptidase activity"/>
    <property type="evidence" value="ECO:0007669"/>
    <property type="project" value="InterPro"/>
</dbReference>
<name>A0A0K9YYK8_9BACL</name>
<evidence type="ECO:0000259" key="1">
    <source>
        <dbReference type="Pfam" id="PF00112"/>
    </source>
</evidence>
<dbReference type="Proteomes" id="UP000319578">
    <property type="component" value="Unassembled WGS sequence"/>
</dbReference>
<dbReference type="PATRIC" id="fig|54915.3.peg.6942"/>
<evidence type="ECO:0000313" key="4">
    <source>
        <dbReference type="Proteomes" id="UP000036834"/>
    </source>
</evidence>
<protein>
    <recommendedName>
        <fullName evidence="1">Peptidase C1A papain C-terminal domain-containing protein</fullName>
    </recommendedName>
</protein>
<evidence type="ECO:0000313" key="3">
    <source>
        <dbReference type="EMBL" id="KNB73779.1"/>
    </source>
</evidence>
<dbReference type="Proteomes" id="UP000036834">
    <property type="component" value="Unassembled WGS sequence"/>
</dbReference>
<dbReference type="STRING" id="54915.ADS79_07545"/>
<dbReference type="SUPFAM" id="SSF54001">
    <property type="entry name" value="Cysteine proteinases"/>
    <property type="match status" value="1"/>
</dbReference>
<evidence type="ECO:0000313" key="2">
    <source>
        <dbReference type="EMBL" id="GED71160.1"/>
    </source>
</evidence>
<dbReference type="InterPro" id="IPR038765">
    <property type="entry name" value="Papain-like_cys_pep_sf"/>
</dbReference>
<reference evidence="4" key="1">
    <citation type="submission" date="2015-07" db="EMBL/GenBank/DDBJ databases">
        <title>Genome sequencing project for genomic taxonomy and phylogenomics of Bacillus-like bacteria.</title>
        <authorList>
            <person name="Liu B."/>
            <person name="Wang J."/>
            <person name="Zhu Y."/>
            <person name="Liu G."/>
            <person name="Chen Q."/>
            <person name="Chen Z."/>
            <person name="Lan J."/>
            <person name="Che J."/>
            <person name="Ge C."/>
            <person name="Shi H."/>
            <person name="Pan Z."/>
            <person name="Liu X."/>
        </authorList>
    </citation>
    <scope>NUCLEOTIDE SEQUENCE [LARGE SCALE GENOMIC DNA]</scope>
    <source>
        <strain evidence="4">DSM 9887</strain>
    </source>
</reference>
<keyword evidence="5" id="KW-1185">Reference proteome</keyword>
<dbReference type="InterPro" id="IPR000668">
    <property type="entry name" value="Peptidase_C1A_C"/>
</dbReference>
<comment type="caution">
    <text evidence="3">The sequence shown here is derived from an EMBL/GenBank/DDBJ whole genome shotgun (WGS) entry which is preliminary data.</text>
</comment>
<reference evidence="3" key="2">
    <citation type="submission" date="2015-07" db="EMBL/GenBank/DDBJ databases">
        <title>MeaNS - Measles Nucleotide Surveillance Program.</title>
        <authorList>
            <person name="Tran T."/>
            <person name="Druce J."/>
        </authorList>
    </citation>
    <scope>NUCLEOTIDE SEQUENCE</scope>
    <source>
        <strain evidence="3">DSM 9887</strain>
    </source>
</reference>
<reference evidence="2 5" key="3">
    <citation type="submission" date="2019-06" db="EMBL/GenBank/DDBJ databases">
        <title>Whole genome shotgun sequence of Brevibacillus reuszeri NBRC 15719.</title>
        <authorList>
            <person name="Hosoyama A."/>
            <person name="Uohara A."/>
            <person name="Ohji S."/>
            <person name="Ichikawa N."/>
        </authorList>
    </citation>
    <scope>NUCLEOTIDE SEQUENCE [LARGE SCALE GENOMIC DNA]</scope>
    <source>
        <strain evidence="2 5">NBRC 15719</strain>
    </source>
</reference>
<dbReference type="Pfam" id="PF00112">
    <property type="entry name" value="Peptidase_C1"/>
    <property type="match status" value="1"/>
</dbReference>